<reference evidence="3 4" key="2">
    <citation type="journal article" date="2021" name="Genomics">
        <title>High-quality reference genome for Clonorchis sinensis.</title>
        <authorList>
            <person name="Young N.D."/>
            <person name="Stroehlein A.J."/>
            <person name="Kinkar L."/>
            <person name="Wang T."/>
            <person name="Sohn W.M."/>
            <person name="Chang B.C.H."/>
            <person name="Kaur P."/>
            <person name="Weisz D."/>
            <person name="Dudchenko O."/>
            <person name="Aiden E.L."/>
            <person name="Korhonen P.K."/>
            <person name="Gasser R.B."/>
        </authorList>
    </citation>
    <scope>NUCLEOTIDE SEQUENCE [LARGE SCALE GENOMIC DNA]</scope>
    <source>
        <strain evidence="3">Cs-k2</strain>
    </source>
</reference>
<dbReference type="GO" id="GO:0005634">
    <property type="term" value="C:nucleus"/>
    <property type="evidence" value="ECO:0007669"/>
    <property type="project" value="TreeGrafter"/>
</dbReference>
<feature type="region of interest" description="Disordered" evidence="1">
    <location>
        <begin position="1"/>
        <end position="22"/>
    </location>
</feature>
<feature type="domain" description="Programmed cell death protein 2 C-terminal" evidence="2">
    <location>
        <begin position="378"/>
        <end position="472"/>
    </location>
</feature>
<dbReference type="Pfam" id="PF04194">
    <property type="entry name" value="PDCD2_C"/>
    <property type="match status" value="1"/>
</dbReference>
<name>A0A8T1M344_CLOSI</name>
<evidence type="ECO:0000259" key="2">
    <source>
        <dbReference type="Pfam" id="PF04194"/>
    </source>
</evidence>
<evidence type="ECO:0000256" key="1">
    <source>
        <dbReference type="SAM" id="MobiDB-lite"/>
    </source>
</evidence>
<evidence type="ECO:0000313" key="3">
    <source>
        <dbReference type="EMBL" id="KAG5443399.1"/>
    </source>
</evidence>
<proteinExistence type="predicted"/>
<dbReference type="OrthoDB" id="443682at2759"/>
<accession>A0A8T1M344</accession>
<feature type="compositionally biased region" description="Acidic residues" evidence="1">
    <location>
        <begin position="344"/>
        <end position="357"/>
    </location>
</feature>
<gene>
    <name evidence="3" type="ORF">CSKR_113662</name>
</gene>
<evidence type="ECO:0000313" key="4">
    <source>
        <dbReference type="Proteomes" id="UP000286415"/>
    </source>
</evidence>
<protein>
    <submittedName>
        <fullName evidence="3">Programmed cell death protein 2</fullName>
    </submittedName>
</protein>
<dbReference type="PANTHER" id="PTHR12298:SF4">
    <property type="entry name" value="PROGRAMMED CELL DEATH PROTEIN 2"/>
    <property type="match status" value="1"/>
</dbReference>
<feature type="region of interest" description="Disordered" evidence="1">
    <location>
        <begin position="337"/>
        <end position="357"/>
    </location>
</feature>
<dbReference type="InterPro" id="IPR007320">
    <property type="entry name" value="PDCD2_C"/>
</dbReference>
<sequence>MAQWLEREFSDRKVHGSNPTSASRLCRLGQPGSIPALISFGCHFTRKKYTRTEIVPSSSFSCKPSRCLAAMPLGGSMRTGILPGYPNLDGSSRNGGVGFEPPLSSLELRIKVLGDCGIDQITFALCGMAFQALASLVFQMTSGLALGFVSSASPWQLTSNLFPDKIGGRPSWLALQHLPSPSQLACPICASPMPFLLQVYSTIDERTDCFHRSLFLFMCRNGPCHKQTGISVPFAVFRSQLGRQNPYYSFQPPETEYPSLDTVQALIKAGSFPCAERYNYICPICGCKADKLCSRCKRINHITKLTNESRWKAKREPRFDANDFLLPEFRVCSEPADESAAVEQDSEDSESDVLSDQGDEEFKELESVAKRETKAEARFRKFKDLMSSEPDQVIRLERGGTPFWLSETPPDIPNCEACGAKRVFEFQVTPQILNYLKLDRLGEASPDFGSLYVFTCSESCPLPRIQLASAEEVCESASTSVTVEYQSEVVVCQMVP</sequence>
<dbReference type="PANTHER" id="PTHR12298">
    <property type="entry name" value="PCDC2 PROGRAMMED CELL DEATH PROTEIN 2 -RELATED"/>
    <property type="match status" value="1"/>
</dbReference>
<keyword evidence="4" id="KW-1185">Reference proteome</keyword>
<dbReference type="GO" id="GO:0005737">
    <property type="term" value="C:cytoplasm"/>
    <property type="evidence" value="ECO:0007669"/>
    <property type="project" value="InterPro"/>
</dbReference>
<reference evidence="3 4" key="1">
    <citation type="journal article" date="2018" name="Biotechnol. Adv.">
        <title>Improved genomic resources and new bioinformatic workflow for the carcinogenic parasite Clonorchis sinensis: Biotechnological implications.</title>
        <authorList>
            <person name="Wang D."/>
            <person name="Korhonen P.K."/>
            <person name="Gasser R.B."/>
            <person name="Young N.D."/>
        </authorList>
    </citation>
    <scope>NUCLEOTIDE SEQUENCE [LARGE SCALE GENOMIC DNA]</scope>
    <source>
        <strain evidence="3">Cs-k2</strain>
    </source>
</reference>
<organism evidence="3 4">
    <name type="scientific">Clonorchis sinensis</name>
    <name type="common">Chinese liver fluke</name>
    <dbReference type="NCBI Taxonomy" id="79923"/>
    <lineage>
        <taxon>Eukaryota</taxon>
        <taxon>Metazoa</taxon>
        <taxon>Spiralia</taxon>
        <taxon>Lophotrochozoa</taxon>
        <taxon>Platyhelminthes</taxon>
        <taxon>Trematoda</taxon>
        <taxon>Digenea</taxon>
        <taxon>Opisthorchiida</taxon>
        <taxon>Opisthorchiata</taxon>
        <taxon>Opisthorchiidae</taxon>
        <taxon>Clonorchis</taxon>
    </lineage>
</organism>
<dbReference type="EMBL" id="NIRI02000056">
    <property type="protein sequence ID" value="KAG5443399.1"/>
    <property type="molecule type" value="Genomic_DNA"/>
</dbReference>
<dbReference type="Proteomes" id="UP000286415">
    <property type="component" value="Unassembled WGS sequence"/>
</dbReference>
<feature type="compositionally biased region" description="Basic and acidic residues" evidence="1">
    <location>
        <begin position="1"/>
        <end position="14"/>
    </location>
</feature>
<dbReference type="AlphaFoldDB" id="A0A8T1M344"/>
<comment type="caution">
    <text evidence="3">The sequence shown here is derived from an EMBL/GenBank/DDBJ whole genome shotgun (WGS) entry which is preliminary data.</text>
</comment>